<dbReference type="SUPFAM" id="SSF47473">
    <property type="entry name" value="EF-hand"/>
    <property type="match status" value="1"/>
</dbReference>
<evidence type="ECO:0000256" key="1">
    <source>
        <dbReference type="ARBA" id="ARBA00006765"/>
    </source>
</evidence>
<dbReference type="InterPro" id="IPR007736">
    <property type="entry name" value="Caleosin-related"/>
</dbReference>
<gene>
    <name evidence="4" type="ORF">B0J12DRAFT_575369</name>
</gene>
<feature type="transmembrane region" description="Helical" evidence="3">
    <location>
        <begin position="147"/>
        <end position="167"/>
    </location>
</feature>
<comment type="similarity">
    <text evidence="1">Belongs to the caleosin family.</text>
</comment>
<evidence type="ECO:0000313" key="4">
    <source>
        <dbReference type="EMBL" id="KAH7048339.1"/>
    </source>
</evidence>
<dbReference type="EMBL" id="JAGTJR010000015">
    <property type="protein sequence ID" value="KAH7048339.1"/>
    <property type="molecule type" value="Genomic_DNA"/>
</dbReference>
<accession>A0ABQ8G8M8</accession>
<protein>
    <submittedName>
        <fullName evidence="4">Caleosin related protein-domain-containing protein</fullName>
    </submittedName>
</protein>
<reference evidence="4 5" key="1">
    <citation type="journal article" date="2021" name="Nat. Commun.">
        <title>Genetic determinants of endophytism in the Arabidopsis root mycobiome.</title>
        <authorList>
            <person name="Mesny F."/>
            <person name="Miyauchi S."/>
            <person name="Thiergart T."/>
            <person name="Pickel B."/>
            <person name="Atanasova L."/>
            <person name="Karlsson M."/>
            <person name="Huettel B."/>
            <person name="Barry K.W."/>
            <person name="Haridas S."/>
            <person name="Chen C."/>
            <person name="Bauer D."/>
            <person name="Andreopoulos W."/>
            <person name="Pangilinan J."/>
            <person name="LaButti K."/>
            <person name="Riley R."/>
            <person name="Lipzen A."/>
            <person name="Clum A."/>
            <person name="Drula E."/>
            <person name="Henrissat B."/>
            <person name="Kohler A."/>
            <person name="Grigoriev I.V."/>
            <person name="Martin F.M."/>
            <person name="Hacquard S."/>
        </authorList>
    </citation>
    <scope>NUCLEOTIDE SEQUENCE [LARGE SCALE GENOMIC DNA]</scope>
    <source>
        <strain evidence="4 5">MPI-SDFR-AT-0080</strain>
    </source>
</reference>
<organism evidence="4 5">
    <name type="scientific">Macrophomina phaseolina</name>
    <dbReference type="NCBI Taxonomy" id="35725"/>
    <lineage>
        <taxon>Eukaryota</taxon>
        <taxon>Fungi</taxon>
        <taxon>Dikarya</taxon>
        <taxon>Ascomycota</taxon>
        <taxon>Pezizomycotina</taxon>
        <taxon>Dothideomycetes</taxon>
        <taxon>Dothideomycetes incertae sedis</taxon>
        <taxon>Botryosphaeriales</taxon>
        <taxon>Botryosphaeriaceae</taxon>
        <taxon>Macrophomina</taxon>
    </lineage>
</organism>
<dbReference type="PANTHER" id="PTHR31495">
    <property type="entry name" value="PEROXYGENASE 3-RELATED"/>
    <property type="match status" value="1"/>
</dbReference>
<dbReference type="PANTHER" id="PTHR31495:SF0">
    <property type="entry name" value="BINDING PROTEIN CALEOSIN, PUTATIVE (AFU_ORTHOLOGUE AFUA_5G13750)-RELATED"/>
    <property type="match status" value="1"/>
</dbReference>
<keyword evidence="3" id="KW-0472">Membrane</keyword>
<comment type="caution">
    <text evidence="4">The sequence shown here is derived from an EMBL/GenBank/DDBJ whole genome shotgun (WGS) entry which is preliminary data.</text>
</comment>
<evidence type="ECO:0000256" key="3">
    <source>
        <dbReference type="SAM" id="Phobius"/>
    </source>
</evidence>
<dbReference type="Pfam" id="PF05042">
    <property type="entry name" value="Caleosin"/>
    <property type="match status" value="1"/>
</dbReference>
<sequence length="317" mass="36155">MEPASKVTSEHSYADVAQHSPAHGIPSPPHSTIDDDKERLQQQGHELVGRAIEAYPPGKSYATGIDEVPVTLERTPYIPGDNDPLLDAGTARATMAASKEAPNGTVQGGWTKNHQDKTVVQQHVLYWDTDNDGVIWPWDTYIGCRRWGWSIPLALLAAFIINFNLSYPTQPGLLPDPFFRIYIQRLHKNKHGSDSMSFDNEGRFRPQNFEDLFAKYDRDNKGGLDVWDLLRAWKGQRMAFDFFGWSAAFLEWLATYLLLWPEDGILRKDDVRRVFDGSIFQYKADQYAEKKQKKKQGRQQTKKETGAWWSHATAKVA</sequence>
<feature type="region of interest" description="Disordered" evidence="2">
    <location>
        <begin position="290"/>
        <end position="317"/>
    </location>
</feature>
<name>A0ABQ8G8M8_9PEZI</name>
<evidence type="ECO:0000256" key="2">
    <source>
        <dbReference type="SAM" id="MobiDB-lite"/>
    </source>
</evidence>
<feature type="transmembrane region" description="Helical" evidence="3">
    <location>
        <begin position="242"/>
        <end position="260"/>
    </location>
</feature>
<evidence type="ECO:0000313" key="5">
    <source>
        <dbReference type="Proteomes" id="UP000774617"/>
    </source>
</evidence>
<proteinExistence type="inferred from homology"/>
<dbReference type="Proteomes" id="UP000774617">
    <property type="component" value="Unassembled WGS sequence"/>
</dbReference>
<keyword evidence="3" id="KW-1133">Transmembrane helix</keyword>
<dbReference type="InterPro" id="IPR011992">
    <property type="entry name" value="EF-hand-dom_pair"/>
</dbReference>
<keyword evidence="5" id="KW-1185">Reference proteome</keyword>
<feature type="region of interest" description="Disordered" evidence="2">
    <location>
        <begin position="1"/>
        <end position="35"/>
    </location>
</feature>
<keyword evidence="3" id="KW-0812">Transmembrane</keyword>